<comment type="subcellular location">
    <subcellularLocation>
        <location evidence="9">Cytoplasm</location>
    </subcellularLocation>
</comment>
<dbReference type="Pfam" id="PF17770">
    <property type="entry name" value="RNase_J_C"/>
    <property type="match status" value="1"/>
</dbReference>
<dbReference type="InterPro" id="IPR004613">
    <property type="entry name" value="RNase_J"/>
</dbReference>
<comment type="cofactor">
    <cofactor evidence="12">
        <name>Ca(2+)</name>
        <dbReference type="ChEBI" id="CHEBI:29108"/>
    </cofactor>
    <text evidence="12">Binds 1 Ca(2+) cation per subunit. Seen in 1 crystal structure, it is not clear if it is physiologically important.</text>
</comment>
<dbReference type="GO" id="GO:0004521">
    <property type="term" value="F:RNA endonuclease activity"/>
    <property type="evidence" value="ECO:0007669"/>
    <property type="project" value="UniProtKB-UniRule"/>
</dbReference>
<evidence type="ECO:0000256" key="1">
    <source>
        <dbReference type="ARBA" id="ARBA00022490"/>
    </source>
</evidence>
<feature type="active site" description="Proton acceptor" evidence="10">
    <location>
        <position position="367"/>
    </location>
</feature>
<dbReference type="PIRSF" id="PIRSF004803">
    <property type="entry name" value="RnjA"/>
    <property type="match status" value="1"/>
</dbReference>
<feature type="binding site" evidence="12">
    <location>
        <position position="443"/>
    </location>
    <ligand>
        <name>Ca(2+)</name>
        <dbReference type="ChEBI" id="CHEBI:29108"/>
    </ligand>
</feature>
<feature type="domain" description="Metallo-beta-lactamase" evidence="13">
    <location>
        <begin position="18"/>
        <end position="213"/>
    </location>
</feature>
<dbReference type="Pfam" id="PF00753">
    <property type="entry name" value="Lactamase_B"/>
    <property type="match status" value="1"/>
</dbReference>
<evidence type="ECO:0000259" key="13">
    <source>
        <dbReference type="SMART" id="SM00849"/>
    </source>
</evidence>
<dbReference type="InterPro" id="IPR042173">
    <property type="entry name" value="RNase_J_2"/>
</dbReference>
<dbReference type="SMART" id="SM00849">
    <property type="entry name" value="Lactamase_B"/>
    <property type="match status" value="1"/>
</dbReference>
<dbReference type="Pfam" id="PF07521">
    <property type="entry name" value="RMMBL"/>
    <property type="match status" value="1"/>
</dbReference>
<dbReference type="CDD" id="cd07714">
    <property type="entry name" value="RNaseJ_MBL-fold"/>
    <property type="match status" value="1"/>
</dbReference>
<comment type="function">
    <text evidence="9">An RNase that has 5'-3' exonuclease and possibly endonuclease activity. Involved in maturation of rRNA and in some organisms also mRNA maturation and/or decay.</text>
</comment>
<evidence type="ECO:0000256" key="6">
    <source>
        <dbReference type="ARBA" id="ARBA00022833"/>
    </source>
</evidence>
<dbReference type="GO" id="GO:0005737">
    <property type="term" value="C:cytoplasm"/>
    <property type="evidence" value="ECO:0007669"/>
    <property type="project" value="UniProtKB-SubCell"/>
</dbReference>
<sequence>MTDLKLQVIPLGGLGEFGMNSTAIRYGEDIIVVDCGMMFPDAELLGVDLVMPDLTFLKENQSQVRALILTHGHEDHIGAVPYMLSEIDVPVYGTPFTLSLVERRMEEYDLEKEPRLIKVKPKQAIAVGPFKIEFIHVTHSIVSAVALAITTPLGVIIHTGDFKVDPTPTDNELFDLHTLADYGKRGVLLLLSDSTNADRPGYTESERAVKPRMEEIFSRAEKRIVVSCFSSSIHRIQLVLDLAEEYGRRVAVIGRSMTSVTEIAHSHGLLSIPDGILLRPQDAMDLPAGKVAFLVSGTQGEPMSALSRVAVDNHKHVSVERGDTVVLSSRIIPGNEKGIFRMIDHMARRGADVMYGSMNPPLHVSGHGSIEEMKLVLNLVRPRFFMPIHGEFRQLSKHARLAEHLRFAGLEETFVMDTGDILEFDHHGARKAGRVTVGHVCIDSGSVDDVVQEMVIRDRRLLSEDGIVLAIIAINRHTGKLESPPEIVSRGFNVGIEGSAFMETAKAIVAKTLESSSQEEKTDWGVMKEKVRADLKRYIVKETSRRPLILPVIMEV</sequence>
<dbReference type="EC" id="3.1.-.-" evidence="9"/>
<dbReference type="InterPro" id="IPR030854">
    <property type="entry name" value="RNase_J_bac"/>
</dbReference>
<dbReference type="Gene3D" id="3.10.20.580">
    <property type="match status" value="1"/>
</dbReference>
<dbReference type="SUPFAM" id="SSF56281">
    <property type="entry name" value="Metallo-hydrolase/oxidoreductase"/>
    <property type="match status" value="1"/>
</dbReference>
<evidence type="ECO:0000256" key="3">
    <source>
        <dbReference type="ARBA" id="ARBA00022723"/>
    </source>
</evidence>
<dbReference type="Pfam" id="PF22505">
    <property type="entry name" value="RNase_J_b_CASP"/>
    <property type="match status" value="1"/>
</dbReference>
<dbReference type="Gene3D" id="3.60.15.10">
    <property type="entry name" value="Ribonuclease Z/Hydroxyacylglutathione hydrolase-like"/>
    <property type="match status" value="1"/>
</dbReference>
<evidence type="ECO:0000256" key="2">
    <source>
        <dbReference type="ARBA" id="ARBA00022722"/>
    </source>
</evidence>
<evidence type="ECO:0000256" key="7">
    <source>
        <dbReference type="ARBA" id="ARBA00022839"/>
    </source>
</evidence>
<dbReference type="GO" id="GO:0006364">
    <property type="term" value="P:rRNA processing"/>
    <property type="evidence" value="ECO:0007669"/>
    <property type="project" value="UniProtKB-UniRule"/>
</dbReference>
<feature type="binding site" evidence="12">
    <location>
        <position position="73"/>
    </location>
    <ligand>
        <name>Zn(2+)</name>
        <dbReference type="ChEBI" id="CHEBI:29105"/>
        <label>1</label>
        <note>catalytic</note>
    </ligand>
</feature>
<protein>
    <recommendedName>
        <fullName evidence="9">Ribonuclease J</fullName>
        <shortName evidence="9">RNase J</shortName>
        <ecNumber evidence="9">3.1.-.-</ecNumber>
    </recommendedName>
</protein>
<feature type="binding site" evidence="12">
    <location>
        <position position="71"/>
    </location>
    <ligand>
        <name>Zn(2+)</name>
        <dbReference type="ChEBI" id="CHEBI:29105"/>
        <label>1</label>
        <note>catalytic</note>
    </ligand>
</feature>
<dbReference type="HAMAP" id="MF_01491">
    <property type="entry name" value="RNase_J_bact"/>
    <property type="match status" value="1"/>
</dbReference>
<feature type="binding site" evidence="12">
    <location>
        <position position="76"/>
    </location>
    <ligand>
        <name>Zn(2+)</name>
        <dbReference type="ChEBI" id="CHEBI:29105"/>
        <label>1</label>
        <note>catalytic</note>
    </ligand>
</feature>
<dbReference type="AlphaFoldDB" id="Q01Y18"/>
<feature type="binding site" evidence="12">
    <location>
        <position position="389"/>
    </location>
    <ligand>
        <name>Zn(2+)</name>
        <dbReference type="ChEBI" id="CHEBI:29105"/>
        <label>1</label>
        <note>catalytic</note>
    </ligand>
</feature>
<keyword evidence="8 9" id="KW-0694">RNA-binding</keyword>
<evidence type="ECO:0000256" key="8">
    <source>
        <dbReference type="ARBA" id="ARBA00022884"/>
    </source>
</evidence>
<evidence type="ECO:0000256" key="11">
    <source>
        <dbReference type="PIRSR" id="PIRSR004803-2"/>
    </source>
</evidence>
<dbReference type="GO" id="GO:0004534">
    <property type="term" value="F:5'-3' RNA exonuclease activity"/>
    <property type="evidence" value="ECO:0007669"/>
    <property type="project" value="UniProtKB-UniRule"/>
</dbReference>
<dbReference type="GO" id="GO:0008270">
    <property type="term" value="F:zinc ion binding"/>
    <property type="evidence" value="ECO:0007669"/>
    <property type="project" value="InterPro"/>
</dbReference>
<keyword evidence="4 9" id="KW-0255">Endonuclease</keyword>
<dbReference type="NCBIfam" id="TIGR00649">
    <property type="entry name" value="MG423"/>
    <property type="match status" value="1"/>
</dbReference>
<organism evidence="14">
    <name type="scientific">Solibacter usitatus (strain Ellin6076)</name>
    <dbReference type="NCBI Taxonomy" id="234267"/>
    <lineage>
        <taxon>Bacteria</taxon>
        <taxon>Pseudomonadati</taxon>
        <taxon>Acidobacteriota</taxon>
        <taxon>Terriglobia</taxon>
        <taxon>Bryobacterales</taxon>
        <taxon>Solibacteraceae</taxon>
        <taxon>Candidatus Solibacter</taxon>
    </lineage>
</organism>
<dbReference type="PANTHER" id="PTHR43694:SF1">
    <property type="entry name" value="RIBONUCLEASE J"/>
    <property type="match status" value="1"/>
</dbReference>
<dbReference type="OrthoDB" id="9758375at2"/>
<evidence type="ECO:0000256" key="4">
    <source>
        <dbReference type="ARBA" id="ARBA00022759"/>
    </source>
</evidence>
<comment type="subunit">
    <text evidence="9">Homodimer, may be a subunit of the RNA degradosome.</text>
</comment>
<reference evidence="14" key="1">
    <citation type="submission" date="2006-10" db="EMBL/GenBank/DDBJ databases">
        <title>Complete sequence of Solibacter usitatus Ellin6076.</title>
        <authorList>
            <consortium name="US DOE Joint Genome Institute"/>
            <person name="Copeland A."/>
            <person name="Lucas S."/>
            <person name="Lapidus A."/>
            <person name="Barry K."/>
            <person name="Detter J.C."/>
            <person name="Glavina del Rio T."/>
            <person name="Hammon N."/>
            <person name="Israni S."/>
            <person name="Dalin E."/>
            <person name="Tice H."/>
            <person name="Pitluck S."/>
            <person name="Thompson L.S."/>
            <person name="Brettin T."/>
            <person name="Bruce D."/>
            <person name="Han C."/>
            <person name="Tapia R."/>
            <person name="Gilna P."/>
            <person name="Schmutz J."/>
            <person name="Larimer F."/>
            <person name="Land M."/>
            <person name="Hauser L."/>
            <person name="Kyrpides N."/>
            <person name="Mikhailova N."/>
            <person name="Janssen P.H."/>
            <person name="Kuske C.R."/>
            <person name="Richardson P."/>
        </authorList>
    </citation>
    <scope>NUCLEOTIDE SEQUENCE</scope>
    <source>
        <strain evidence="14">Ellin6076</strain>
    </source>
</reference>
<feature type="binding site" evidence="12">
    <location>
        <position position="75"/>
    </location>
    <ligand>
        <name>Zn(2+)</name>
        <dbReference type="ChEBI" id="CHEBI:29105"/>
        <label>1</label>
        <note>catalytic</note>
    </ligand>
</feature>
<proteinExistence type="inferred from homology"/>
<keyword evidence="7 9" id="KW-0269">Exonuclease</keyword>
<keyword evidence="1 9" id="KW-0963">Cytoplasm</keyword>
<name>Q01Y18_SOLUE</name>
<keyword evidence="3 12" id="KW-0479">Metal-binding</keyword>
<dbReference type="eggNOG" id="COG0595">
    <property type="taxonomic scope" value="Bacteria"/>
</dbReference>
<dbReference type="InterPro" id="IPR055132">
    <property type="entry name" value="RNase_J_b_CASP"/>
</dbReference>
<feature type="active site" description="Proton donor" evidence="10">
    <location>
        <position position="193"/>
    </location>
</feature>
<keyword evidence="12" id="KW-0106">Calcium</keyword>
<dbReference type="GO" id="GO:0003723">
    <property type="term" value="F:RNA binding"/>
    <property type="evidence" value="ECO:0007669"/>
    <property type="project" value="UniProtKB-UniRule"/>
</dbReference>
<dbReference type="HOGENOM" id="CLU_008727_3_1_0"/>
<feature type="binding site" evidence="12">
    <location>
        <position position="48"/>
    </location>
    <ligand>
        <name>Ca(2+)</name>
        <dbReference type="ChEBI" id="CHEBI:29108"/>
    </ligand>
</feature>
<evidence type="ECO:0000256" key="9">
    <source>
        <dbReference type="HAMAP-Rule" id="MF_01491"/>
    </source>
</evidence>
<dbReference type="STRING" id="234267.Acid_4486"/>
<comment type="cofactor">
    <cofactor evidence="12">
        <name>Zn(2+)</name>
        <dbReference type="ChEBI" id="CHEBI:29105"/>
    </cofactor>
    <text evidence="12">Binds 2 Zn(2+) ions per subunit. It is not clear if Zn(2+) or Mg(2+) is physiologically important.</text>
</comment>
<dbReference type="InterPro" id="IPR001279">
    <property type="entry name" value="Metallo-B-lactamas"/>
</dbReference>
<keyword evidence="6 12" id="KW-0862">Zinc</keyword>
<feature type="binding site" evidence="9 11">
    <location>
        <begin position="363"/>
        <end position="367"/>
    </location>
    <ligand>
        <name>substrate</name>
    </ligand>
</feature>
<dbReference type="InterPro" id="IPR036866">
    <property type="entry name" value="RibonucZ/Hydroxyglut_hydro"/>
</dbReference>
<dbReference type="PANTHER" id="PTHR43694">
    <property type="entry name" value="RIBONUCLEASE J"/>
    <property type="match status" value="1"/>
</dbReference>
<dbReference type="EMBL" id="CP000473">
    <property type="protein sequence ID" value="ABJ85447.1"/>
    <property type="molecule type" value="Genomic_DNA"/>
</dbReference>
<dbReference type="KEGG" id="sus:Acid_4486"/>
<evidence type="ECO:0000256" key="5">
    <source>
        <dbReference type="ARBA" id="ARBA00022801"/>
    </source>
</evidence>
<dbReference type="Gene3D" id="3.40.50.10710">
    <property type="entry name" value="Metallo-hydrolase/oxidoreductase"/>
    <property type="match status" value="1"/>
</dbReference>
<evidence type="ECO:0000313" key="14">
    <source>
        <dbReference type="EMBL" id="ABJ85447.1"/>
    </source>
</evidence>
<evidence type="ECO:0000256" key="10">
    <source>
        <dbReference type="PIRSR" id="PIRSR004803-1"/>
    </source>
</evidence>
<feature type="binding site" evidence="12">
    <location>
        <position position="161"/>
    </location>
    <ligand>
        <name>Zn(2+)</name>
        <dbReference type="ChEBI" id="CHEBI:29105"/>
        <label>1</label>
        <note>catalytic</note>
    </ligand>
</feature>
<comment type="similarity">
    <text evidence="9">Belongs to the metallo-beta-lactamase superfamily. RNA-metabolizing metallo-beta-lactamase-like family. Bacterial RNase J subfamily.</text>
</comment>
<dbReference type="InterPro" id="IPR011108">
    <property type="entry name" value="RMMBL"/>
</dbReference>
<keyword evidence="9" id="KW-0698">rRNA processing</keyword>
<dbReference type="InterPro" id="IPR041636">
    <property type="entry name" value="RNase_J_C"/>
</dbReference>
<evidence type="ECO:0000256" key="12">
    <source>
        <dbReference type="PIRSR" id="PIRSR004803-3"/>
    </source>
</evidence>
<keyword evidence="5 9" id="KW-0378">Hydrolase</keyword>
<accession>Q01Y18</accession>
<dbReference type="InParanoid" id="Q01Y18"/>
<keyword evidence="2 9" id="KW-0540">Nuclease</keyword>
<gene>
    <name evidence="9" type="primary">rnj</name>
    <name evidence="14" type="ordered locus">Acid_4486</name>
</gene>
<feature type="binding site" evidence="12">
    <location>
        <position position="46"/>
    </location>
    <ligand>
        <name>Ca(2+)</name>
        <dbReference type="ChEBI" id="CHEBI:29108"/>
    </ligand>
</feature>
<feature type="binding site" evidence="12">
    <location>
        <position position="139"/>
    </location>
    <ligand>
        <name>Zn(2+)</name>
        <dbReference type="ChEBI" id="CHEBI:29105"/>
        <label>1</label>
        <note>catalytic</note>
    </ligand>
</feature>